<feature type="coiled-coil region" evidence="1">
    <location>
        <begin position="49"/>
        <end position="79"/>
    </location>
</feature>
<evidence type="ECO:0000256" key="1">
    <source>
        <dbReference type="SAM" id="Coils"/>
    </source>
</evidence>
<dbReference type="Proteomes" id="UP000183952">
    <property type="component" value="Unassembled WGS sequence"/>
</dbReference>
<dbReference type="RefSeq" id="WP_072903717.1">
    <property type="nucleotide sequence ID" value="NZ_FRAD01000013.1"/>
</dbReference>
<gene>
    <name evidence="2" type="ORF">SAMN02745248_01758</name>
</gene>
<protein>
    <submittedName>
        <fullName evidence="2">Uncharacterized protein</fullName>
    </submittedName>
</protein>
<reference evidence="2 3" key="1">
    <citation type="submission" date="2016-11" db="EMBL/GenBank/DDBJ databases">
        <authorList>
            <person name="Jaros S."/>
            <person name="Januszkiewicz K."/>
            <person name="Wedrychowicz H."/>
        </authorList>
    </citation>
    <scope>NUCLEOTIDE SEQUENCE [LARGE SCALE GENOMIC DNA]</scope>
    <source>
        <strain evidence="2 3">DSM 3090</strain>
    </source>
</reference>
<dbReference type="EMBL" id="FRAD01000013">
    <property type="protein sequence ID" value="SHK08950.1"/>
    <property type="molecule type" value="Genomic_DNA"/>
</dbReference>
<evidence type="ECO:0000313" key="3">
    <source>
        <dbReference type="Proteomes" id="UP000183952"/>
    </source>
</evidence>
<evidence type="ECO:0000313" key="2">
    <source>
        <dbReference type="EMBL" id="SHK08950.1"/>
    </source>
</evidence>
<accession>A0A1M6PM05</accession>
<sequence>MQGKNAKILSGLIAAISTVNLMGSSVVRADVDVNDLYDKAYRATEIAKNDKTQSSINEARKNIRNLNNALKDNEKLRKQLVGTLSGSLDPLQHKLFVDFYGILYKKDGSIKEAMIQDDINKAREYVNGFAGCEENSYYIGAWSSAIDKFQGDNINQGKLALEKAKKTKNKEDIAIARVVLNDLLKIKHNDDMKKVIEGFDFRLSQLENENNSVQGVSLRAAGERILEVKFSKAVEDTAKVSFQIKKENIKLNTREIQWNQGKDVATIVLPQVLQDGIYSCFVSYADKELAKDENVVVKAAKISKIDFLNDYAVVKDSTPTTPSIDGQLVTTMMRIENQYGEDITGRINLSDFTISCSAGKVSSIVGNTVSIKDINEYKVGSKLTITVIHQPSGLVANRTFTVVGQPTLRSIVLGDVKSTDSKLNGKEIYLSDMKEKGSTYYIPLTVNDEYGNELSEDELRNFNVLSSNENIVKPKKSNGKAVVVTKDKKPCILLENTGINGMFGTCVITLISPNGVAANCKITVLDSAKVDVFTLEQPYSDLKAGCEITLPFAAVNQYGKTLSTADELVVDGNGTSCLRINNKEVTISATNATLTSKIDYAKEKKLSLRLIANENAKNVIITVVTATGRVQTLTFRVQEKPVATSILGIREDFYRKLQKGESCSIDGKIRFADQYGDEIFNDNNALWEIQNVSNSSYASNYNVSYNPSKKKFAAENQGTSTFKIVLKENLTGKVIDEYVFDMESVIPESIEQFVMADINKQYTGSDVVMQNSHHQAIKIHGIKNGEKVKINQKLIIDARITNNQKIAFAVDDNGDVYRELKSSFVDTNEKDYKATLNIIVEGSSGVQVLTQEVVYSSAHPEAKTLDVYYNGSILADSTVELSTDRIGGRVGTACNILNSENKNLYFKSKDQYNVNCSADEVRFYISNVKDGAINSGFNVTADENGNISIYSTSGKVASGSSFVINAVTKKGMIKSVNVVLNSGSNLK</sequence>
<keyword evidence="3" id="KW-1185">Reference proteome</keyword>
<organism evidence="2 3">
    <name type="scientific">Hathewaya proteolytica DSM 3090</name>
    <dbReference type="NCBI Taxonomy" id="1121331"/>
    <lineage>
        <taxon>Bacteria</taxon>
        <taxon>Bacillati</taxon>
        <taxon>Bacillota</taxon>
        <taxon>Clostridia</taxon>
        <taxon>Eubacteriales</taxon>
        <taxon>Clostridiaceae</taxon>
        <taxon>Hathewaya</taxon>
    </lineage>
</organism>
<dbReference type="AlphaFoldDB" id="A0A1M6PM05"/>
<keyword evidence="1" id="KW-0175">Coiled coil</keyword>
<name>A0A1M6PM05_9CLOT</name>
<dbReference type="OrthoDB" id="2077894at2"/>
<dbReference type="STRING" id="1121331.SAMN02745248_01758"/>
<proteinExistence type="predicted"/>